<sequence>MAEEKTPSVTAHTSNLNFLSHPEVEEQQAEVDRVLACITRPSLERLCEVLKFALVDFSFLPEGEPGCHFGRLFNVNPNWVLHVRPLESENTTKDQKLFLQVTNPHSGRAGRNTRNKVGAMLWLRQHDVPLVPAVVSWSADPLTSPLGCEYVLMERIPGVPLHQVWPNLSAEERGQYRQQLATWLQTVAGVPRPPAESTGPLGFTVEEERQTETVSCNAPGGCNNPPLPLGEGYADFARAVVDDAIARIMSQSGSIVGPRVPSHCDTRPQSGVTEAHAALSADQGRLSLLPELRRVLQCIEEYRERYEGTPEKRESSSGSYGVCHGDLHLGNVLCDPPRSLLTGVVDWENVSWGPREADLIQLDNSFAVREEEAEGLAKGPEEEKEKETPVPPLAGVGPVESLTSGRGALERALLFPLLEDVCFLHFFTVTWWGHLDTLEKKKVAAEEEGQNAVSSLRTRLDTFFADWESWVRSQFKAPV</sequence>
<accession>A0A0G4HWZ6</accession>
<feature type="compositionally biased region" description="Basic and acidic residues" evidence="1">
    <location>
        <begin position="379"/>
        <end position="388"/>
    </location>
</feature>
<dbReference type="Gene3D" id="3.90.1200.10">
    <property type="match status" value="1"/>
</dbReference>
<dbReference type="PANTHER" id="PTHR21310">
    <property type="entry name" value="AMINOGLYCOSIDE PHOSPHOTRANSFERASE-RELATED-RELATED"/>
    <property type="match status" value="1"/>
</dbReference>
<dbReference type="InterPro" id="IPR011009">
    <property type="entry name" value="Kinase-like_dom_sf"/>
</dbReference>
<gene>
    <name evidence="3" type="ORF">Cvel_9144</name>
</gene>
<dbReference type="EMBL" id="CDMZ01004208">
    <property type="protein sequence ID" value="CEM49006.1"/>
    <property type="molecule type" value="Genomic_DNA"/>
</dbReference>
<dbReference type="PANTHER" id="PTHR21310:SF15">
    <property type="entry name" value="AMINOGLYCOSIDE PHOSPHOTRANSFERASE DOMAIN-CONTAINING PROTEIN"/>
    <property type="match status" value="1"/>
</dbReference>
<dbReference type="VEuPathDB" id="CryptoDB:Cvel_9144"/>
<name>A0A0G4HWZ6_9ALVE</name>
<dbReference type="Pfam" id="PF01636">
    <property type="entry name" value="APH"/>
    <property type="match status" value="1"/>
</dbReference>
<organism evidence="3">
    <name type="scientific">Chromera velia CCMP2878</name>
    <dbReference type="NCBI Taxonomy" id="1169474"/>
    <lineage>
        <taxon>Eukaryota</taxon>
        <taxon>Sar</taxon>
        <taxon>Alveolata</taxon>
        <taxon>Colpodellida</taxon>
        <taxon>Chromeraceae</taxon>
        <taxon>Chromera</taxon>
    </lineage>
</organism>
<dbReference type="InterPro" id="IPR002575">
    <property type="entry name" value="Aminoglycoside_PTrfase"/>
</dbReference>
<dbReference type="InterPro" id="IPR051678">
    <property type="entry name" value="AGP_Transferase"/>
</dbReference>
<evidence type="ECO:0000256" key="1">
    <source>
        <dbReference type="SAM" id="MobiDB-lite"/>
    </source>
</evidence>
<feature type="domain" description="Aminoglycoside phosphotransferase" evidence="2">
    <location>
        <begin position="92"/>
        <end position="379"/>
    </location>
</feature>
<dbReference type="SUPFAM" id="SSF56112">
    <property type="entry name" value="Protein kinase-like (PK-like)"/>
    <property type="match status" value="1"/>
</dbReference>
<evidence type="ECO:0000259" key="2">
    <source>
        <dbReference type="Pfam" id="PF01636"/>
    </source>
</evidence>
<dbReference type="AlphaFoldDB" id="A0A0G4HWZ6"/>
<protein>
    <recommendedName>
        <fullName evidence="2">Aminoglycoside phosphotransferase domain-containing protein</fullName>
    </recommendedName>
</protein>
<proteinExistence type="predicted"/>
<evidence type="ECO:0000313" key="3">
    <source>
        <dbReference type="EMBL" id="CEM49006.1"/>
    </source>
</evidence>
<reference evidence="3" key="1">
    <citation type="submission" date="2014-11" db="EMBL/GenBank/DDBJ databases">
        <authorList>
            <person name="Otto D Thomas"/>
            <person name="Naeem Raeece"/>
        </authorList>
    </citation>
    <scope>NUCLEOTIDE SEQUENCE</scope>
</reference>
<feature type="region of interest" description="Disordered" evidence="1">
    <location>
        <begin position="371"/>
        <end position="399"/>
    </location>
</feature>